<sequence length="101" mass="10867">MLLVVDDQRYSTPGTPPALERRYRKQLDSEIADISNLGGPYAGATTAALFLAHFVGETPWAHLDIAGTMQSDTDDSWRSKGATGFGARILIEVARGFRAGA</sequence>
<dbReference type="Pfam" id="PF00883">
    <property type="entry name" value="Peptidase_M17"/>
    <property type="match status" value="1"/>
</dbReference>
<dbReference type="InterPro" id="IPR011356">
    <property type="entry name" value="Leucine_aapep/pepB"/>
</dbReference>
<keyword evidence="4" id="KW-0378">Hydrolase</keyword>
<evidence type="ECO:0000256" key="4">
    <source>
        <dbReference type="ARBA" id="ARBA00022801"/>
    </source>
</evidence>
<keyword evidence="3" id="KW-0645">Protease</keyword>
<dbReference type="RefSeq" id="WP_157423868.1">
    <property type="nucleotide sequence ID" value="NZ_BAAANI010000008.1"/>
</dbReference>
<evidence type="ECO:0000313" key="10">
    <source>
        <dbReference type="EMBL" id="MFB9640686.1"/>
    </source>
</evidence>
<evidence type="ECO:0000259" key="9">
    <source>
        <dbReference type="Pfam" id="PF00883"/>
    </source>
</evidence>
<evidence type="ECO:0000256" key="5">
    <source>
        <dbReference type="ARBA" id="ARBA00033172"/>
    </source>
</evidence>
<evidence type="ECO:0000313" key="11">
    <source>
        <dbReference type="Proteomes" id="UP001589667"/>
    </source>
</evidence>
<evidence type="ECO:0000256" key="7">
    <source>
        <dbReference type="ARBA" id="ARBA00050021"/>
    </source>
</evidence>
<proteinExistence type="inferred from homology"/>
<dbReference type="PANTHER" id="PTHR11963:SF23">
    <property type="entry name" value="CYTOSOL AMINOPEPTIDASE"/>
    <property type="match status" value="1"/>
</dbReference>
<keyword evidence="11" id="KW-1185">Reference proteome</keyword>
<dbReference type="Proteomes" id="UP001589667">
    <property type="component" value="Unassembled WGS sequence"/>
</dbReference>
<name>A0ABV5SLS9_9MICO</name>
<dbReference type="SUPFAM" id="SSF53187">
    <property type="entry name" value="Zn-dependent exopeptidases"/>
    <property type="match status" value="1"/>
</dbReference>
<keyword evidence="2" id="KW-0031">Aminopeptidase</keyword>
<comment type="caution">
    <text evidence="10">The sequence shown here is derived from an EMBL/GenBank/DDBJ whole genome shotgun (WGS) entry which is preliminary data.</text>
</comment>
<accession>A0ABV5SLS9</accession>
<dbReference type="InterPro" id="IPR000819">
    <property type="entry name" value="Peptidase_M17_C"/>
</dbReference>
<feature type="domain" description="Cytosol aminopeptidase" evidence="9">
    <location>
        <begin position="19"/>
        <end position="91"/>
    </location>
</feature>
<evidence type="ECO:0000256" key="1">
    <source>
        <dbReference type="ARBA" id="ARBA00009528"/>
    </source>
</evidence>
<dbReference type="Gene3D" id="3.40.630.10">
    <property type="entry name" value="Zn peptidases"/>
    <property type="match status" value="1"/>
</dbReference>
<comment type="function">
    <text evidence="6">Presumably involved in the processing and regular turnover of intracellular proteins. Catalyzes the removal of unsubstituted N-terminal amino acids from various peptides.</text>
</comment>
<organism evidence="10 11">
    <name type="scientific">Agromyces lapidis</name>
    <dbReference type="NCBI Taxonomy" id="279574"/>
    <lineage>
        <taxon>Bacteria</taxon>
        <taxon>Bacillati</taxon>
        <taxon>Actinomycetota</taxon>
        <taxon>Actinomycetes</taxon>
        <taxon>Micrococcales</taxon>
        <taxon>Microbacteriaceae</taxon>
        <taxon>Agromyces</taxon>
    </lineage>
</organism>
<evidence type="ECO:0000256" key="6">
    <source>
        <dbReference type="ARBA" id="ARBA00049972"/>
    </source>
</evidence>
<reference evidence="10 11" key="1">
    <citation type="submission" date="2024-09" db="EMBL/GenBank/DDBJ databases">
        <authorList>
            <person name="Sun Q."/>
            <person name="Mori K."/>
        </authorList>
    </citation>
    <scope>NUCLEOTIDE SEQUENCE [LARGE SCALE GENOMIC DNA]</scope>
    <source>
        <strain evidence="10 11">JCM 14321</strain>
    </source>
</reference>
<dbReference type="PANTHER" id="PTHR11963">
    <property type="entry name" value="LEUCINE AMINOPEPTIDASE-RELATED"/>
    <property type="match status" value="1"/>
</dbReference>
<protein>
    <recommendedName>
        <fullName evidence="7">Probable cytosol aminopeptidase</fullName>
    </recommendedName>
    <alternativeName>
        <fullName evidence="8">Leucine aminopeptidase</fullName>
    </alternativeName>
    <alternativeName>
        <fullName evidence="5">Leucyl aminopeptidase</fullName>
    </alternativeName>
</protein>
<evidence type="ECO:0000256" key="8">
    <source>
        <dbReference type="ARBA" id="ARBA00050061"/>
    </source>
</evidence>
<gene>
    <name evidence="10" type="ORF">ACFFQV_00145</name>
</gene>
<evidence type="ECO:0000256" key="3">
    <source>
        <dbReference type="ARBA" id="ARBA00022670"/>
    </source>
</evidence>
<comment type="similarity">
    <text evidence="1">Belongs to the peptidase M17 family.</text>
</comment>
<dbReference type="EMBL" id="JBHMBL010000001">
    <property type="protein sequence ID" value="MFB9640686.1"/>
    <property type="molecule type" value="Genomic_DNA"/>
</dbReference>
<evidence type="ECO:0000256" key="2">
    <source>
        <dbReference type="ARBA" id="ARBA00022438"/>
    </source>
</evidence>